<keyword evidence="3" id="KW-1185">Reference proteome</keyword>
<proteinExistence type="predicted"/>
<evidence type="ECO:0000313" key="3">
    <source>
        <dbReference type="Proteomes" id="UP001330434"/>
    </source>
</evidence>
<gene>
    <name evidence="2" type="ORF">Bealeia1_01999</name>
</gene>
<evidence type="ECO:0000256" key="1">
    <source>
        <dbReference type="SAM" id="MobiDB-lite"/>
    </source>
</evidence>
<dbReference type="EMBL" id="CP133271">
    <property type="protein sequence ID" value="WVX67780.1"/>
    <property type="molecule type" value="Genomic_DNA"/>
</dbReference>
<feature type="region of interest" description="Disordered" evidence="1">
    <location>
        <begin position="1"/>
        <end position="42"/>
    </location>
</feature>
<evidence type="ECO:0000313" key="2">
    <source>
        <dbReference type="EMBL" id="WVX67780.1"/>
    </source>
</evidence>
<geneLocation type="plasmid" evidence="2 3">
    <name>pBealeia1</name>
</geneLocation>
<dbReference type="Proteomes" id="UP001330434">
    <property type="component" value="Plasmid pBealeia1"/>
</dbReference>
<keyword evidence="2" id="KW-0614">Plasmid</keyword>
<sequence length="103" mass="10773">MTNLTGKTPADTYGDLLTVTNKGQGLPETDPSGVEDGKGHSSPLALSQTVVSLNAQTTLPQWTTKTRPQNPLPGSVGLNTDTNTLEVYASGKWFAVTSAEVKA</sequence>
<protein>
    <recommendedName>
        <fullName evidence="4">Tail fiber protein</fullName>
    </recommendedName>
</protein>
<dbReference type="RefSeq" id="WP_331256804.1">
    <property type="nucleotide sequence ID" value="NZ_CP133271.1"/>
</dbReference>
<evidence type="ECO:0008006" key="4">
    <source>
        <dbReference type="Google" id="ProtNLM"/>
    </source>
</evidence>
<name>A0ABZ2C5Q7_9PROT</name>
<accession>A0ABZ2C5Q7</accession>
<reference evidence="2 3" key="1">
    <citation type="journal article" date="2024" name="Environ. Microbiol.">
        <title>Novel evolutionary insights on the interactions of the Holosporales (Alphaproteobacteria) with eukaryotic hosts from comparative genomics.</title>
        <authorList>
            <person name="Giovannini M."/>
            <person name="Petroni G."/>
            <person name="Castelli M."/>
        </authorList>
    </citation>
    <scope>NUCLEOTIDE SEQUENCE [LARGE SCALE GENOMIC DNA]</scope>
    <source>
        <strain evidence="2 3">US_Bl 15I1</strain>
    </source>
</reference>
<organism evidence="2 3">
    <name type="scientific">Candidatus Bealeia paramacronuclearis</name>
    <dbReference type="NCBI Taxonomy" id="1921001"/>
    <lineage>
        <taxon>Bacteria</taxon>
        <taxon>Pseudomonadati</taxon>
        <taxon>Pseudomonadota</taxon>
        <taxon>Alphaproteobacteria</taxon>
        <taxon>Holosporales</taxon>
        <taxon>Holosporaceae</taxon>
        <taxon>Candidatus Bealeia</taxon>
    </lineage>
</organism>